<organism evidence="2 3">
    <name type="scientific">Sporosarcina psychrophila</name>
    <name type="common">Bacillus psychrophilus</name>
    <dbReference type="NCBI Taxonomy" id="1476"/>
    <lineage>
        <taxon>Bacteria</taxon>
        <taxon>Bacillati</taxon>
        <taxon>Bacillota</taxon>
        <taxon>Bacilli</taxon>
        <taxon>Bacillales</taxon>
        <taxon>Caryophanaceae</taxon>
        <taxon>Sporosarcina</taxon>
    </lineage>
</organism>
<dbReference type="PROSITE" id="PS51186">
    <property type="entry name" value="GNAT"/>
    <property type="match status" value="1"/>
</dbReference>
<dbReference type="InterPro" id="IPR000182">
    <property type="entry name" value="GNAT_dom"/>
</dbReference>
<evidence type="ECO:0000313" key="3">
    <source>
        <dbReference type="Proteomes" id="UP001549104"/>
    </source>
</evidence>
<name>A0ABV2K932_SPOPS</name>
<dbReference type="RefSeq" id="WP_340741953.1">
    <property type="nucleotide sequence ID" value="NZ_JBEPME010000002.1"/>
</dbReference>
<accession>A0ABV2K932</accession>
<dbReference type="InterPro" id="IPR016181">
    <property type="entry name" value="Acyl_CoA_acyltransferase"/>
</dbReference>
<proteinExistence type="predicted"/>
<sequence>MEVTLEKANEFDAQSLFDIQVNAFLPLLEVYEDYNTNPANETIERMITRINNTSGGVYKIKSDTILVGAISVWWKEETEFWISPMFIQPKYQGQGIAQKAISQIEGLFPQAVSWELATIAEEKRNCYLYEKMGFIKTGETKKINDSTTLIYYKKGL</sequence>
<dbReference type="EMBL" id="JBEPME010000002">
    <property type="protein sequence ID" value="MET3656584.1"/>
    <property type="molecule type" value="Genomic_DNA"/>
</dbReference>
<gene>
    <name evidence="2" type="ORF">ABIC55_001671</name>
</gene>
<dbReference type="SUPFAM" id="SSF55729">
    <property type="entry name" value="Acyl-CoA N-acyltransferases (Nat)"/>
    <property type="match status" value="1"/>
</dbReference>
<dbReference type="CDD" id="cd04301">
    <property type="entry name" value="NAT_SF"/>
    <property type="match status" value="1"/>
</dbReference>
<evidence type="ECO:0000259" key="1">
    <source>
        <dbReference type="PROSITE" id="PS51186"/>
    </source>
</evidence>
<keyword evidence="3" id="KW-1185">Reference proteome</keyword>
<dbReference type="Proteomes" id="UP001549104">
    <property type="component" value="Unassembled WGS sequence"/>
</dbReference>
<protein>
    <submittedName>
        <fullName evidence="2">GNAT superfamily N-acetyltransferase</fullName>
    </submittedName>
</protein>
<comment type="caution">
    <text evidence="2">The sequence shown here is derived from an EMBL/GenBank/DDBJ whole genome shotgun (WGS) entry which is preliminary data.</text>
</comment>
<dbReference type="Pfam" id="PF13673">
    <property type="entry name" value="Acetyltransf_10"/>
    <property type="match status" value="1"/>
</dbReference>
<dbReference type="Gene3D" id="3.40.630.30">
    <property type="match status" value="1"/>
</dbReference>
<evidence type="ECO:0000313" key="2">
    <source>
        <dbReference type="EMBL" id="MET3656584.1"/>
    </source>
</evidence>
<reference evidence="2 3" key="1">
    <citation type="submission" date="2024-06" db="EMBL/GenBank/DDBJ databases">
        <title>Sorghum-associated microbial communities from plants grown in Nebraska, USA.</title>
        <authorList>
            <person name="Schachtman D."/>
        </authorList>
    </citation>
    <scope>NUCLEOTIDE SEQUENCE [LARGE SCALE GENOMIC DNA]</scope>
    <source>
        <strain evidence="2 3">1288</strain>
    </source>
</reference>
<feature type="domain" description="N-acetyltransferase" evidence="1">
    <location>
        <begin position="3"/>
        <end position="156"/>
    </location>
</feature>